<dbReference type="Gene3D" id="3.30.420.10">
    <property type="entry name" value="Ribonuclease H-like superfamily/Ribonuclease H"/>
    <property type="match status" value="1"/>
</dbReference>
<dbReference type="PANTHER" id="PTHR37984:SF5">
    <property type="entry name" value="PROTEIN NYNRIN-LIKE"/>
    <property type="match status" value="1"/>
</dbReference>
<dbReference type="InterPro" id="IPR043502">
    <property type="entry name" value="DNA/RNA_pol_sf"/>
</dbReference>
<dbReference type="InterPro" id="IPR050951">
    <property type="entry name" value="Retrovirus_Pol_polyprotein"/>
</dbReference>
<dbReference type="AlphaFoldDB" id="A0AAV4DY24"/>
<dbReference type="GO" id="GO:0003964">
    <property type="term" value="F:RNA-directed DNA polymerase activity"/>
    <property type="evidence" value="ECO:0007669"/>
    <property type="project" value="UniProtKB-KW"/>
</dbReference>
<name>A0AAV4DY24_9GAST</name>
<organism evidence="10 11">
    <name type="scientific">Plakobranchus ocellatus</name>
    <dbReference type="NCBI Taxonomy" id="259542"/>
    <lineage>
        <taxon>Eukaryota</taxon>
        <taxon>Metazoa</taxon>
        <taxon>Spiralia</taxon>
        <taxon>Lophotrochozoa</taxon>
        <taxon>Mollusca</taxon>
        <taxon>Gastropoda</taxon>
        <taxon>Heterobranchia</taxon>
        <taxon>Euthyneura</taxon>
        <taxon>Panpulmonata</taxon>
        <taxon>Sacoglossa</taxon>
        <taxon>Placobranchoidea</taxon>
        <taxon>Plakobranchidae</taxon>
        <taxon>Plakobranchus</taxon>
    </lineage>
</organism>
<evidence type="ECO:0000256" key="4">
    <source>
        <dbReference type="ARBA" id="ARBA00022722"/>
    </source>
</evidence>
<evidence type="ECO:0000313" key="10">
    <source>
        <dbReference type="EMBL" id="GFO49188.1"/>
    </source>
</evidence>
<dbReference type="InterPro" id="IPR043128">
    <property type="entry name" value="Rev_trsase/Diguanyl_cyclase"/>
</dbReference>
<evidence type="ECO:0000256" key="5">
    <source>
        <dbReference type="ARBA" id="ARBA00022759"/>
    </source>
</evidence>
<keyword evidence="5" id="KW-0255">Endonuclease</keyword>
<feature type="region of interest" description="Disordered" evidence="8">
    <location>
        <begin position="481"/>
        <end position="533"/>
    </location>
</feature>
<keyword evidence="7" id="KW-0695">RNA-directed DNA polymerase</keyword>
<keyword evidence="1" id="KW-0645">Protease</keyword>
<keyword evidence="11" id="KW-1185">Reference proteome</keyword>
<dbReference type="Pfam" id="PF00078">
    <property type="entry name" value="RVT_1"/>
    <property type="match status" value="1"/>
</dbReference>
<dbReference type="GO" id="GO:0003676">
    <property type="term" value="F:nucleic acid binding"/>
    <property type="evidence" value="ECO:0007669"/>
    <property type="project" value="InterPro"/>
</dbReference>
<comment type="caution">
    <text evidence="10">The sequence shown here is derived from an EMBL/GenBank/DDBJ whole genome shotgun (WGS) entry which is preliminary data.</text>
</comment>
<dbReference type="CDD" id="cd01647">
    <property type="entry name" value="RT_LTR"/>
    <property type="match status" value="1"/>
</dbReference>
<accession>A0AAV4DY24</accession>
<dbReference type="InterPro" id="IPR036397">
    <property type="entry name" value="RNaseH_sf"/>
</dbReference>
<evidence type="ECO:0000313" key="11">
    <source>
        <dbReference type="Proteomes" id="UP000735302"/>
    </source>
</evidence>
<dbReference type="GO" id="GO:0008233">
    <property type="term" value="F:peptidase activity"/>
    <property type="evidence" value="ECO:0007669"/>
    <property type="project" value="UniProtKB-KW"/>
</dbReference>
<evidence type="ECO:0000256" key="6">
    <source>
        <dbReference type="ARBA" id="ARBA00022801"/>
    </source>
</evidence>
<dbReference type="InterPro" id="IPR000477">
    <property type="entry name" value="RT_dom"/>
</dbReference>
<dbReference type="Gene3D" id="3.30.70.270">
    <property type="match status" value="1"/>
</dbReference>
<keyword evidence="3" id="KW-0548">Nucleotidyltransferase</keyword>
<dbReference type="FunFam" id="3.10.10.10:FF:000007">
    <property type="entry name" value="Retrovirus-related Pol polyprotein from transposon 17.6-like Protein"/>
    <property type="match status" value="1"/>
</dbReference>
<keyword evidence="2" id="KW-0808">Transferase</keyword>
<gene>
    <name evidence="10" type="ORF">PoB_007569300</name>
</gene>
<evidence type="ECO:0000256" key="7">
    <source>
        <dbReference type="ARBA" id="ARBA00022918"/>
    </source>
</evidence>
<evidence type="ECO:0000256" key="1">
    <source>
        <dbReference type="ARBA" id="ARBA00022670"/>
    </source>
</evidence>
<dbReference type="EMBL" id="BLXT01008461">
    <property type="protein sequence ID" value="GFO49188.1"/>
    <property type="molecule type" value="Genomic_DNA"/>
</dbReference>
<evidence type="ECO:0000256" key="2">
    <source>
        <dbReference type="ARBA" id="ARBA00022679"/>
    </source>
</evidence>
<dbReference type="Gene3D" id="3.10.10.10">
    <property type="entry name" value="HIV Type 1 Reverse Transcriptase, subunit A, domain 1"/>
    <property type="match status" value="1"/>
</dbReference>
<keyword evidence="4" id="KW-0540">Nuclease</keyword>
<dbReference type="Proteomes" id="UP000735302">
    <property type="component" value="Unassembled WGS sequence"/>
</dbReference>
<proteinExistence type="predicted"/>
<keyword evidence="6" id="KW-0378">Hydrolase</keyword>
<reference evidence="10 11" key="1">
    <citation type="journal article" date="2021" name="Elife">
        <title>Chloroplast acquisition without the gene transfer in kleptoplastic sea slugs, Plakobranchus ocellatus.</title>
        <authorList>
            <person name="Maeda T."/>
            <person name="Takahashi S."/>
            <person name="Yoshida T."/>
            <person name="Shimamura S."/>
            <person name="Takaki Y."/>
            <person name="Nagai Y."/>
            <person name="Toyoda A."/>
            <person name="Suzuki Y."/>
            <person name="Arimoto A."/>
            <person name="Ishii H."/>
            <person name="Satoh N."/>
            <person name="Nishiyama T."/>
            <person name="Hasebe M."/>
            <person name="Maruyama T."/>
            <person name="Minagawa J."/>
            <person name="Obokata J."/>
            <person name="Shigenobu S."/>
        </authorList>
    </citation>
    <scope>NUCLEOTIDE SEQUENCE [LARGE SCALE GENOMIC DNA]</scope>
</reference>
<dbReference type="PROSITE" id="PS50878">
    <property type="entry name" value="RT_POL"/>
    <property type="match status" value="1"/>
</dbReference>
<evidence type="ECO:0000259" key="9">
    <source>
        <dbReference type="PROSITE" id="PS50878"/>
    </source>
</evidence>
<dbReference type="SUPFAM" id="SSF56672">
    <property type="entry name" value="DNA/RNA polymerases"/>
    <property type="match status" value="1"/>
</dbReference>
<dbReference type="PANTHER" id="PTHR37984">
    <property type="entry name" value="PROTEIN CBG26694"/>
    <property type="match status" value="1"/>
</dbReference>
<protein>
    <submittedName>
        <fullName evidence="10">Retrovirus-related pol polyprotein from transposon 412</fullName>
    </submittedName>
</protein>
<feature type="domain" description="Reverse transcriptase" evidence="9">
    <location>
        <begin position="34"/>
        <end position="212"/>
    </location>
</feature>
<dbReference type="GO" id="GO:0006508">
    <property type="term" value="P:proteolysis"/>
    <property type="evidence" value="ECO:0007669"/>
    <property type="project" value="UniProtKB-KW"/>
</dbReference>
<dbReference type="GO" id="GO:0004519">
    <property type="term" value="F:endonuclease activity"/>
    <property type="evidence" value="ECO:0007669"/>
    <property type="project" value="UniProtKB-KW"/>
</dbReference>
<sequence>MTIDTGKHPPIKQRPYRTPLTKMRTVDEAVDKMLKADVIEESTGSWAFPIVIVDKKDGSKRFCVDYRALNAVTKPIAYPLPSIDSLLALLGKAVWFTSLDCLSGYHQIAMDPKDREKTAFTCHRGLYQFKVMPFGLSNAPAVFSELMSKVLRGCEAYCMHYIDDILIFSDTLEQHFHHLQTVLDRIRAHGLKLKLKKCSFLQKETSFLGFRVSNKGVQAEESKIEAIRSLSPPASVREVRSFIVLGKFLEGHRTSTWDLFLPQALAAIRFNSHETTGHSPFFLMYGRDVVLPIDRILQPRRKYYGDETHQILLQAQHEAFLRVHNKMTKEKARQKRYADRNAQEILFRVGDPVYMKNHTRKNKFEPQWRPYYRVIEQTSPLTFRLKNQLTGEVVSSHAEHLRLAKADWPNLNVDEETKTLRKTRLTVVPEQTEDEVASEYESLVDSPTNVGMIPSECEFHSAVESDLAEGNNSDNQYVVQQDAEASDSPMSIGEANDNEGSTSDPDDNIPLSRLVRRAKRQRSDSSEEEDIPEFELRKRLKRREERLAELNSVTWV</sequence>
<evidence type="ECO:0000256" key="8">
    <source>
        <dbReference type="SAM" id="MobiDB-lite"/>
    </source>
</evidence>
<evidence type="ECO:0000256" key="3">
    <source>
        <dbReference type="ARBA" id="ARBA00022695"/>
    </source>
</evidence>